<dbReference type="GO" id="GO:0009089">
    <property type="term" value="P:lysine biosynthetic process via diaminopimelate"/>
    <property type="evidence" value="ECO:0007669"/>
    <property type="project" value="InterPro"/>
</dbReference>
<dbReference type="AlphaFoldDB" id="A0A381MY77"/>
<dbReference type="GO" id="GO:0008836">
    <property type="term" value="F:diaminopimelate decarboxylase activity"/>
    <property type="evidence" value="ECO:0007669"/>
    <property type="project" value="InterPro"/>
</dbReference>
<evidence type="ECO:0000256" key="3">
    <source>
        <dbReference type="ARBA" id="ARBA00022898"/>
    </source>
</evidence>
<evidence type="ECO:0000256" key="1">
    <source>
        <dbReference type="ARBA" id="ARBA00001933"/>
    </source>
</evidence>
<feature type="domain" description="Orn/DAP/Arg decarboxylase 2 N-terminal" evidence="6">
    <location>
        <begin position="46"/>
        <end position="283"/>
    </location>
</feature>
<keyword evidence="4" id="KW-0456">Lyase</keyword>
<protein>
    <recommendedName>
        <fullName evidence="8">Diaminopimelate decarboxylase</fullName>
    </recommendedName>
</protein>
<evidence type="ECO:0000259" key="5">
    <source>
        <dbReference type="Pfam" id="PF00278"/>
    </source>
</evidence>
<name>A0A381MY77_9ZZZZ</name>
<evidence type="ECO:0000256" key="4">
    <source>
        <dbReference type="ARBA" id="ARBA00023239"/>
    </source>
</evidence>
<dbReference type="Pfam" id="PF02784">
    <property type="entry name" value="Orn_Arg_deC_N"/>
    <property type="match status" value="1"/>
</dbReference>
<feature type="domain" description="Orn/DAP/Arg decarboxylase 2 C-terminal" evidence="5">
    <location>
        <begin position="28"/>
        <end position="372"/>
    </location>
</feature>
<keyword evidence="2" id="KW-0210">Decarboxylase</keyword>
<dbReference type="CDD" id="cd06828">
    <property type="entry name" value="PLPDE_III_DapDC"/>
    <property type="match status" value="1"/>
</dbReference>
<accession>A0A381MY77</accession>
<comment type="cofactor">
    <cofactor evidence="1">
        <name>pyridoxal 5'-phosphate</name>
        <dbReference type="ChEBI" id="CHEBI:597326"/>
    </cofactor>
</comment>
<dbReference type="Gene3D" id="2.40.37.10">
    <property type="entry name" value="Lyase, Ornithine Decarboxylase, Chain A, domain 1"/>
    <property type="match status" value="1"/>
</dbReference>
<sequence length="416" mass="46616">MNNHPLLHIVQDINKLTEISDNYDTPCYIYSSERIQSNAMRLNDVLKKYFHQYHICYAIKANSNPHLIKIMKETLPLIGGDCSSPGEIYAVKKAEIDPANCIYTGNYESITDLSLAIEEGCYLNLDDETSFDRLAQENLPTRISFRLNPGFGKGTFSQITTAGENAKFGIPAEKIINAYRKAQNAGIQNFGIQCMAGSGVLTESYFPKLLTAILKTTNKIEEELKIQFDFISMGGGLGIPYSDDEKELNLDTVFFELSKVFYNQYNKNDPAPALWLEPGKYLIGDAAFILTKVIGLKDSYKNFIGLDAGMETLMRPALYGATHRIYKVGFHGDPIGTFDFTGPICENTDRIAVNRAFPAAKEGDLIAIMDTGAYGFAMSHNFNTRPRAAEILLEETNHRLIRRRETIEDIFSNCHV</sequence>
<evidence type="ECO:0000256" key="2">
    <source>
        <dbReference type="ARBA" id="ARBA00022793"/>
    </source>
</evidence>
<dbReference type="InterPro" id="IPR022644">
    <property type="entry name" value="De-COase2_N"/>
</dbReference>
<dbReference type="NCBIfam" id="TIGR01048">
    <property type="entry name" value="lysA"/>
    <property type="match status" value="1"/>
</dbReference>
<dbReference type="PRINTS" id="PR01179">
    <property type="entry name" value="ODADCRBXLASE"/>
</dbReference>
<organism evidence="7">
    <name type="scientific">marine metagenome</name>
    <dbReference type="NCBI Taxonomy" id="408172"/>
    <lineage>
        <taxon>unclassified sequences</taxon>
        <taxon>metagenomes</taxon>
        <taxon>ecological metagenomes</taxon>
    </lineage>
</organism>
<evidence type="ECO:0008006" key="8">
    <source>
        <dbReference type="Google" id="ProtNLM"/>
    </source>
</evidence>
<dbReference type="Gene3D" id="3.20.20.10">
    <property type="entry name" value="Alanine racemase"/>
    <property type="match status" value="1"/>
</dbReference>
<gene>
    <name evidence="7" type="ORF">METZ01_LOCUS111</name>
</gene>
<proteinExistence type="predicted"/>
<keyword evidence="3" id="KW-0663">Pyridoxal phosphate</keyword>
<dbReference type="FunFam" id="3.20.20.10:FF:000003">
    <property type="entry name" value="Diaminopimelate decarboxylase"/>
    <property type="match status" value="1"/>
</dbReference>
<dbReference type="PANTHER" id="PTHR43727:SF2">
    <property type="entry name" value="GROUP IV DECARBOXYLASE"/>
    <property type="match status" value="1"/>
</dbReference>
<dbReference type="InterPro" id="IPR022643">
    <property type="entry name" value="De-COase2_C"/>
</dbReference>
<dbReference type="InterPro" id="IPR029066">
    <property type="entry name" value="PLP-binding_barrel"/>
</dbReference>
<evidence type="ECO:0000259" key="6">
    <source>
        <dbReference type="Pfam" id="PF02784"/>
    </source>
</evidence>
<dbReference type="SUPFAM" id="SSF51419">
    <property type="entry name" value="PLP-binding barrel"/>
    <property type="match status" value="1"/>
</dbReference>
<dbReference type="InterPro" id="IPR000183">
    <property type="entry name" value="Orn/DAP/Arg_de-COase"/>
</dbReference>
<reference evidence="7" key="1">
    <citation type="submission" date="2018-05" db="EMBL/GenBank/DDBJ databases">
        <authorList>
            <person name="Lanie J.A."/>
            <person name="Ng W.-L."/>
            <person name="Kazmierczak K.M."/>
            <person name="Andrzejewski T.M."/>
            <person name="Davidsen T.M."/>
            <person name="Wayne K.J."/>
            <person name="Tettelin H."/>
            <person name="Glass J.I."/>
            <person name="Rusch D."/>
            <person name="Podicherti R."/>
            <person name="Tsui H.-C.T."/>
            <person name="Winkler M.E."/>
        </authorList>
    </citation>
    <scope>NUCLEOTIDE SEQUENCE</scope>
</reference>
<dbReference type="Pfam" id="PF00278">
    <property type="entry name" value="Orn_DAP_Arg_deC"/>
    <property type="match status" value="1"/>
</dbReference>
<dbReference type="InterPro" id="IPR009006">
    <property type="entry name" value="Ala_racemase/Decarboxylase_C"/>
</dbReference>
<dbReference type="SUPFAM" id="SSF50621">
    <property type="entry name" value="Alanine racemase C-terminal domain-like"/>
    <property type="match status" value="1"/>
</dbReference>
<dbReference type="InterPro" id="IPR002986">
    <property type="entry name" value="DAP_deCOOHase_LysA"/>
</dbReference>
<dbReference type="EMBL" id="UINC01000007">
    <property type="protein sequence ID" value="SUZ47257.1"/>
    <property type="molecule type" value="Genomic_DNA"/>
</dbReference>
<dbReference type="PRINTS" id="PR01181">
    <property type="entry name" value="DAPDCRBXLASE"/>
</dbReference>
<evidence type="ECO:0000313" key="7">
    <source>
        <dbReference type="EMBL" id="SUZ47257.1"/>
    </source>
</evidence>
<dbReference type="PANTHER" id="PTHR43727">
    <property type="entry name" value="DIAMINOPIMELATE DECARBOXYLASE"/>
    <property type="match status" value="1"/>
</dbReference>